<feature type="transmembrane region" description="Helical" evidence="7">
    <location>
        <begin position="119"/>
        <end position="140"/>
    </location>
</feature>
<feature type="transmembrane region" description="Helical" evidence="7">
    <location>
        <begin position="382"/>
        <end position="402"/>
    </location>
</feature>
<accession>A0ABZ3C967</accession>
<evidence type="ECO:0000256" key="6">
    <source>
        <dbReference type="ARBA" id="ARBA00023136"/>
    </source>
</evidence>
<keyword evidence="3" id="KW-1003">Cell membrane</keyword>
<keyword evidence="5 7" id="KW-1133">Transmembrane helix</keyword>
<dbReference type="RefSeq" id="WP_342372904.1">
    <property type="nucleotide sequence ID" value="NZ_CP115965.1"/>
</dbReference>
<evidence type="ECO:0000256" key="4">
    <source>
        <dbReference type="ARBA" id="ARBA00022692"/>
    </source>
</evidence>
<feature type="transmembrane region" description="Helical" evidence="7">
    <location>
        <begin position="44"/>
        <end position="66"/>
    </location>
</feature>
<comment type="subcellular location">
    <subcellularLocation>
        <location evidence="1">Cell membrane</location>
        <topology evidence="1">Multi-pass membrane protein</topology>
    </subcellularLocation>
</comment>
<comment type="similarity">
    <text evidence="2">Belongs to the polysaccharide synthase family.</text>
</comment>
<evidence type="ECO:0000313" key="9">
    <source>
        <dbReference type="Proteomes" id="UP001434337"/>
    </source>
</evidence>
<feature type="transmembrane region" description="Helical" evidence="7">
    <location>
        <begin position="355"/>
        <end position="376"/>
    </location>
</feature>
<feature type="transmembrane region" description="Helical" evidence="7">
    <location>
        <begin position="12"/>
        <end position="32"/>
    </location>
</feature>
<sequence>MSDVEPPTPSLWGRIVGFGGLPLLSMVTPLLVMPLLARRVDPAGWASIGAGEALGALFGLVISYGWHSIGPARVPPLTTDAARATLYRESLVVRLTLAAAVLPVLGVVAWVTARDGWQVMTLLMALSTATVPLSLSWFAVGSGRADHIALYETFPRVGAAAVSAAVMVATGWLYVYPILATVVPLVGMTLFSIRLLHASPGPWPPLRSVGTLLRRDVVPALNELAAGGYAALPLPLVNQVAAADVSAAYASADKLYRYGLFVPGALANIFQRWVIEAGPEHIGARLRRALRYHALLGVLGLVILTAAGPLASALLFGEAVVAAREICFVLGLAFAVNAVRTGITRLVLFPAGRVAVILRSTLLGGVSGSVLVAVLAVTVGPVGAAAGLFASEVVMAGLLLTATREVLASHREGAGQPGRDRA</sequence>
<feature type="transmembrane region" description="Helical" evidence="7">
    <location>
        <begin position="160"/>
        <end position="186"/>
    </location>
</feature>
<dbReference type="PANTHER" id="PTHR30250">
    <property type="entry name" value="PST FAMILY PREDICTED COLANIC ACID TRANSPORTER"/>
    <property type="match status" value="1"/>
</dbReference>
<evidence type="ECO:0000256" key="7">
    <source>
        <dbReference type="SAM" id="Phobius"/>
    </source>
</evidence>
<dbReference type="InterPro" id="IPR050833">
    <property type="entry name" value="Poly_Biosynth_Transport"/>
</dbReference>
<dbReference type="Proteomes" id="UP001434337">
    <property type="component" value="Chromosome"/>
</dbReference>
<dbReference type="PANTHER" id="PTHR30250:SF10">
    <property type="entry name" value="LIPOPOLYSACCHARIDE BIOSYNTHESIS PROTEIN WZXC"/>
    <property type="match status" value="1"/>
</dbReference>
<evidence type="ECO:0000256" key="5">
    <source>
        <dbReference type="ARBA" id="ARBA00022989"/>
    </source>
</evidence>
<evidence type="ECO:0000256" key="3">
    <source>
        <dbReference type="ARBA" id="ARBA00022475"/>
    </source>
</evidence>
<evidence type="ECO:0000313" key="8">
    <source>
        <dbReference type="EMBL" id="WZW99105.1"/>
    </source>
</evidence>
<dbReference type="EMBL" id="CP115965">
    <property type="protein sequence ID" value="WZW99105.1"/>
    <property type="molecule type" value="Genomic_DNA"/>
</dbReference>
<gene>
    <name evidence="8" type="ORF">PCC79_02550</name>
</gene>
<organism evidence="8 9">
    <name type="scientific">Propioniciclava soli</name>
    <dbReference type="NCBI Taxonomy" id="2775081"/>
    <lineage>
        <taxon>Bacteria</taxon>
        <taxon>Bacillati</taxon>
        <taxon>Actinomycetota</taxon>
        <taxon>Actinomycetes</taxon>
        <taxon>Propionibacteriales</taxon>
        <taxon>Propionibacteriaceae</taxon>
        <taxon>Propioniciclava</taxon>
    </lineage>
</organism>
<feature type="transmembrane region" description="Helical" evidence="7">
    <location>
        <begin position="322"/>
        <end position="343"/>
    </location>
</feature>
<evidence type="ECO:0008006" key="10">
    <source>
        <dbReference type="Google" id="ProtNLM"/>
    </source>
</evidence>
<reference evidence="8 9" key="1">
    <citation type="journal article" date="2023" name="Environ Microbiome">
        <title>A coral-associated actinobacterium mitigates coral bleaching under heat stress.</title>
        <authorList>
            <person name="Li J."/>
            <person name="Zou Y."/>
            <person name="Li Q."/>
            <person name="Zhang J."/>
            <person name="Bourne D.G."/>
            <person name="Lyu Y."/>
            <person name="Liu C."/>
            <person name="Zhang S."/>
        </authorList>
    </citation>
    <scope>NUCLEOTIDE SEQUENCE [LARGE SCALE GENOMIC DNA]</scope>
    <source>
        <strain evidence="8 9">SCSIO 13291</strain>
    </source>
</reference>
<feature type="transmembrane region" description="Helical" evidence="7">
    <location>
        <begin position="294"/>
        <end position="316"/>
    </location>
</feature>
<keyword evidence="9" id="KW-1185">Reference proteome</keyword>
<name>A0ABZ3C967_9ACTN</name>
<protein>
    <recommendedName>
        <fullName evidence="10">Polysaccharide biosynthesis protein</fullName>
    </recommendedName>
</protein>
<keyword evidence="6 7" id="KW-0472">Membrane</keyword>
<evidence type="ECO:0000256" key="1">
    <source>
        <dbReference type="ARBA" id="ARBA00004651"/>
    </source>
</evidence>
<feature type="transmembrane region" description="Helical" evidence="7">
    <location>
        <begin position="91"/>
        <end position="112"/>
    </location>
</feature>
<keyword evidence="4 7" id="KW-0812">Transmembrane</keyword>
<proteinExistence type="inferred from homology"/>
<evidence type="ECO:0000256" key="2">
    <source>
        <dbReference type="ARBA" id="ARBA00007430"/>
    </source>
</evidence>